<dbReference type="Proteomes" id="UP000190831">
    <property type="component" value="Chromosome G"/>
</dbReference>
<dbReference type="OrthoDB" id="196709at2759"/>
<feature type="transmembrane region" description="Helical" evidence="8">
    <location>
        <begin position="203"/>
        <end position="222"/>
    </location>
</feature>
<dbReference type="PANTHER" id="PTHR12982:SF0">
    <property type="entry name" value="PHOSPHATIDYLINOSITOL N-ACETYLGLUCOSAMINYLTRANSFERASE SUBUNIT C"/>
    <property type="match status" value="1"/>
</dbReference>
<evidence type="ECO:0000256" key="1">
    <source>
        <dbReference type="ARBA" id="ARBA00004141"/>
    </source>
</evidence>
<sequence length="274" mass="32420">MRHPWQRLLWLKQNYPDNYTDPAFLRELENFKKNQLKPHITSSYAQVAFDFLLFYHRLLNTALTYVIFSLFYYYHYDPFILTGSLTTLAFIIASCPWFRTIEFKSSLIIIFTMLTLSPVLKSLSRTTSSDSIWTLSCWLTVFYLLSVYLQESSIISTNLLVANVAVLSSRLNSTTDVFCFVLICIEVNILLPYFEHNLLMRKLYVPCMVSFLMNNVVIYSFVTYSMGWKYTTLLIFFTVIFVVVLPRYFILWQRWYHRGDELLGTWDAKKPVLD</sequence>
<dbReference type="UniPathway" id="UPA00196"/>
<keyword evidence="4" id="KW-0337">GPI-anchor biosynthesis</keyword>
<comment type="subcellular location">
    <subcellularLocation>
        <location evidence="1">Membrane</location>
        <topology evidence="1">Multi-pass membrane protein</topology>
    </subcellularLocation>
</comment>
<evidence type="ECO:0000256" key="3">
    <source>
        <dbReference type="ARBA" id="ARBA00008321"/>
    </source>
</evidence>
<dbReference type="AlphaFoldDB" id="A0A1G4MID7"/>
<feature type="transmembrane region" description="Helical" evidence="8">
    <location>
        <begin position="132"/>
        <end position="150"/>
    </location>
</feature>
<keyword evidence="5 8" id="KW-0812">Transmembrane</keyword>
<organism evidence="9 10">
    <name type="scientific">Lachancea fermentati</name>
    <name type="common">Zygosaccharomyces fermentati</name>
    <dbReference type="NCBI Taxonomy" id="4955"/>
    <lineage>
        <taxon>Eukaryota</taxon>
        <taxon>Fungi</taxon>
        <taxon>Dikarya</taxon>
        <taxon>Ascomycota</taxon>
        <taxon>Saccharomycotina</taxon>
        <taxon>Saccharomycetes</taxon>
        <taxon>Saccharomycetales</taxon>
        <taxon>Saccharomycetaceae</taxon>
        <taxon>Lachancea</taxon>
    </lineage>
</organism>
<feature type="transmembrane region" description="Helical" evidence="8">
    <location>
        <begin position="228"/>
        <end position="250"/>
    </location>
</feature>
<accession>A0A1G4MID7</accession>
<keyword evidence="10" id="KW-1185">Reference proteome</keyword>
<dbReference type="InterPro" id="IPR009450">
    <property type="entry name" value="Plno_GlcNAc_GPI2"/>
</dbReference>
<comment type="pathway">
    <text evidence="2">Glycolipid biosynthesis; glycosylphosphatidylinositol-anchor biosynthesis.</text>
</comment>
<protein>
    <submittedName>
        <fullName evidence="9">LAFE_0G14114g1_1</fullName>
    </submittedName>
</protein>
<feature type="transmembrane region" description="Helical" evidence="8">
    <location>
        <begin position="54"/>
        <end position="74"/>
    </location>
</feature>
<evidence type="ECO:0000313" key="10">
    <source>
        <dbReference type="Proteomes" id="UP000190831"/>
    </source>
</evidence>
<evidence type="ECO:0000256" key="2">
    <source>
        <dbReference type="ARBA" id="ARBA00004687"/>
    </source>
</evidence>
<dbReference type="EMBL" id="LT598486">
    <property type="protein sequence ID" value="SCW03603.1"/>
    <property type="molecule type" value="Genomic_DNA"/>
</dbReference>
<comment type="similarity">
    <text evidence="3">Belongs to the PIGC family.</text>
</comment>
<evidence type="ECO:0000256" key="4">
    <source>
        <dbReference type="ARBA" id="ARBA00022502"/>
    </source>
</evidence>
<evidence type="ECO:0000256" key="7">
    <source>
        <dbReference type="ARBA" id="ARBA00023136"/>
    </source>
</evidence>
<feature type="transmembrane region" description="Helical" evidence="8">
    <location>
        <begin position="79"/>
        <end position="99"/>
    </location>
</feature>
<dbReference type="PANTHER" id="PTHR12982">
    <property type="entry name" value="PHOSPHATIDYLINOSITOL GLYCAN, CLASS C"/>
    <property type="match status" value="1"/>
</dbReference>
<keyword evidence="6 8" id="KW-1133">Transmembrane helix</keyword>
<evidence type="ECO:0000256" key="5">
    <source>
        <dbReference type="ARBA" id="ARBA00022692"/>
    </source>
</evidence>
<name>A0A1G4MID7_LACFM</name>
<reference evidence="9 10" key="1">
    <citation type="submission" date="2016-03" db="EMBL/GenBank/DDBJ databases">
        <authorList>
            <person name="Devillers H."/>
        </authorList>
    </citation>
    <scope>NUCLEOTIDE SEQUENCE [LARGE SCALE GENOMIC DNA]</scope>
    <source>
        <strain evidence="9">CBS 6772</strain>
    </source>
</reference>
<keyword evidence="7 8" id="KW-0472">Membrane</keyword>
<evidence type="ECO:0000313" key="9">
    <source>
        <dbReference type="EMBL" id="SCW03603.1"/>
    </source>
</evidence>
<feature type="transmembrane region" description="Helical" evidence="8">
    <location>
        <begin position="105"/>
        <end position="120"/>
    </location>
</feature>
<evidence type="ECO:0000256" key="8">
    <source>
        <dbReference type="SAM" id="Phobius"/>
    </source>
</evidence>
<dbReference type="OMA" id="STSYHAF"/>
<evidence type="ECO:0000256" key="6">
    <source>
        <dbReference type="ARBA" id="ARBA00022989"/>
    </source>
</evidence>
<dbReference type="GO" id="GO:0000506">
    <property type="term" value="C:glycosylphosphatidylinositol-N-acetylglucosaminyltransferase (GPI-GnT) complex"/>
    <property type="evidence" value="ECO:0007669"/>
    <property type="project" value="TreeGrafter"/>
</dbReference>
<dbReference type="Pfam" id="PF06432">
    <property type="entry name" value="GPI2"/>
    <property type="match status" value="1"/>
</dbReference>
<dbReference type="GO" id="GO:0006506">
    <property type="term" value="P:GPI anchor biosynthetic process"/>
    <property type="evidence" value="ECO:0007669"/>
    <property type="project" value="UniProtKB-UniPathway"/>
</dbReference>
<proteinExistence type="inferred from homology"/>
<dbReference type="PIRSF" id="PIRSF016104">
    <property type="entry name" value="GPI2"/>
    <property type="match status" value="1"/>
</dbReference>
<dbReference type="STRING" id="4955.A0A1G4MID7"/>
<gene>
    <name evidence="9" type="ORF">LAFE_0G14114G</name>
</gene>